<dbReference type="Proteomes" id="UP000019132">
    <property type="component" value="Unassembled WGS sequence"/>
</dbReference>
<organism evidence="1 2">
    <name type="scientific">Globisporangium ultimum (strain ATCC 200006 / CBS 805.95 / DAOM BR144)</name>
    <name type="common">Pythium ultimum</name>
    <dbReference type="NCBI Taxonomy" id="431595"/>
    <lineage>
        <taxon>Eukaryota</taxon>
        <taxon>Sar</taxon>
        <taxon>Stramenopiles</taxon>
        <taxon>Oomycota</taxon>
        <taxon>Peronosporomycetes</taxon>
        <taxon>Pythiales</taxon>
        <taxon>Pythiaceae</taxon>
        <taxon>Globisporangium</taxon>
    </lineage>
</organism>
<evidence type="ECO:0000313" key="2">
    <source>
        <dbReference type="Proteomes" id="UP000019132"/>
    </source>
</evidence>
<keyword evidence="2" id="KW-1185">Reference proteome</keyword>
<reference evidence="1" key="3">
    <citation type="submission" date="2015-02" db="UniProtKB">
        <authorList>
            <consortium name="EnsemblProtists"/>
        </authorList>
    </citation>
    <scope>IDENTIFICATION</scope>
    <source>
        <strain evidence="1">DAOM BR144</strain>
    </source>
</reference>
<dbReference type="VEuPathDB" id="FungiDB:PYU1_G003851"/>
<evidence type="ECO:0000313" key="1">
    <source>
        <dbReference type="EnsemblProtists" id="PYU1_T003861"/>
    </source>
</evidence>
<dbReference type="EnsemblProtists" id="PYU1_T003861">
    <property type="protein sequence ID" value="PYU1_T003861"/>
    <property type="gene ID" value="PYU1_G003851"/>
</dbReference>
<reference evidence="2" key="2">
    <citation type="submission" date="2010-04" db="EMBL/GenBank/DDBJ databases">
        <authorList>
            <person name="Buell R."/>
            <person name="Hamilton J."/>
            <person name="Hostetler J."/>
        </authorList>
    </citation>
    <scope>NUCLEOTIDE SEQUENCE [LARGE SCALE GENOMIC DNA]</scope>
    <source>
        <strain evidence="2">DAOM:BR144</strain>
    </source>
</reference>
<name>K3WFX0_GLOUD</name>
<dbReference type="InParanoid" id="K3WFX0"/>
<sequence length="39" mass="4356">MDNGQTFSNGIAAFVDMESLSKKRHLQSSSRDLSMHSNK</sequence>
<protein>
    <submittedName>
        <fullName evidence="1">Uncharacterized protein</fullName>
    </submittedName>
</protein>
<dbReference type="HOGENOM" id="CLU_3321195_0_0_1"/>
<dbReference type="EMBL" id="GL376638">
    <property type="status" value="NOT_ANNOTATED_CDS"/>
    <property type="molecule type" value="Genomic_DNA"/>
</dbReference>
<accession>K3WFX0</accession>
<proteinExistence type="predicted"/>
<dbReference type="AlphaFoldDB" id="K3WFX0"/>
<reference evidence="2" key="1">
    <citation type="journal article" date="2010" name="Genome Biol.">
        <title>Genome sequence of the necrotrophic plant pathogen Pythium ultimum reveals original pathogenicity mechanisms and effector repertoire.</title>
        <authorList>
            <person name="Levesque C.A."/>
            <person name="Brouwer H."/>
            <person name="Cano L."/>
            <person name="Hamilton J.P."/>
            <person name="Holt C."/>
            <person name="Huitema E."/>
            <person name="Raffaele S."/>
            <person name="Robideau G.P."/>
            <person name="Thines M."/>
            <person name="Win J."/>
            <person name="Zerillo M.M."/>
            <person name="Beakes G.W."/>
            <person name="Boore J.L."/>
            <person name="Busam D."/>
            <person name="Dumas B."/>
            <person name="Ferriera S."/>
            <person name="Fuerstenberg S.I."/>
            <person name="Gachon C.M."/>
            <person name="Gaulin E."/>
            <person name="Govers F."/>
            <person name="Grenville-Briggs L."/>
            <person name="Horner N."/>
            <person name="Hostetler J."/>
            <person name="Jiang R.H."/>
            <person name="Johnson J."/>
            <person name="Krajaejun T."/>
            <person name="Lin H."/>
            <person name="Meijer H.J."/>
            <person name="Moore B."/>
            <person name="Morris P."/>
            <person name="Phuntmart V."/>
            <person name="Puiu D."/>
            <person name="Shetty J."/>
            <person name="Stajich J.E."/>
            <person name="Tripathy S."/>
            <person name="Wawra S."/>
            <person name="van West P."/>
            <person name="Whitty B.R."/>
            <person name="Coutinho P.M."/>
            <person name="Henrissat B."/>
            <person name="Martin F."/>
            <person name="Thomas P.D."/>
            <person name="Tyler B.M."/>
            <person name="De Vries R.P."/>
            <person name="Kamoun S."/>
            <person name="Yandell M."/>
            <person name="Tisserat N."/>
            <person name="Buell C.R."/>
        </authorList>
    </citation>
    <scope>NUCLEOTIDE SEQUENCE</scope>
    <source>
        <strain evidence="2">DAOM:BR144</strain>
    </source>
</reference>